<dbReference type="AlphaFoldDB" id="A0A2K9LPC1"/>
<dbReference type="KEGG" id="kak:Kalk_18005"/>
<proteinExistence type="predicted"/>
<dbReference type="EMBL" id="CP022684">
    <property type="protein sequence ID" value="AUM14199.1"/>
    <property type="molecule type" value="Genomic_DNA"/>
</dbReference>
<evidence type="ECO:0008006" key="4">
    <source>
        <dbReference type="Google" id="ProtNLM"/>
    </source>
</evidence>
<feature type="chain" id="PRO_5014823893" description="DUF481 domain-containing protein" evidence="1">
    <location>
        <begin position="20"/>
        <end position="259"/>
    </location>
</feature>
<evidence type="ECO:0000256" key="1">
    <source>
        <dbReference type="SAM" id="SignalP"/>
    </source>
</evidence>
<sequence>MFKLIQALALLLLSTQVCAISNIESERPGLPNEGWTGHVEFGIDGKTGNKREETYSGAAKLTNRQSNNIYLGIVEREYGTTRDIKDTDDSFLHGRWIHILNDKWAAEGFAQWEEDEFDNLESRSLVGGGGRYVIAADDKVFSLAVGFGGFREREVLDLGTYEDKTWLWRVNTFAVYKHRLNDQIVISATAYYQPSTDDFGDFRTLMDAALSVKLTDTLDLKVHYKVTHDSEPAKNLDADPPIDNYETNTEYKTTLVYNF</sequence>
<evidence type="ECO:0000313" key="2">
    <source>
        <dbReference type="EMBL" id="AUM14199.1"/>
    </source>
</evidence>
<dbReference type="InterPro" id="IPR007433">
    <property type="entry name" value="DUF481"/>
</dbReference>
<dbReference type="OrthoDB" id="5699508at2"/>
<dbReference type="RefSeq" id="WP_101895573.1">
    <property type="nucleotide sequence ID" value="NZ_CP022684.1"/>
</dbReference>
<evidence type="ECO:0000313" key="3">
    <source>
        <dbReference type="Proteomes" id="UP000235116"/>
    </source>
</evidence>
<reference evidence="3" key="1">
    <citation type="submission" date="2017-08" db="EMBL/GenBank/DDBJ databases">
        <title>Direct submision.</title>
        <authorList>
            <person name="Kim S.-J."/>
            <person name="Rhee S.-K."/>
        </authorList>
    </citation>
    <scope>NUCLEOTIDE SEQUENCE [LARGE SCALE GENOMIC DNA]</scope>
    <source>
        <strain evidence="3">GI5</strain>
    </source>
</reference>
<organism evidence="2 3">
    <name type="scientific">Ketobacter alkanivorans</name>
    <dbReference type="NCBI Taxonomy" id="1917421"/>
    <lineage>
        <taxon>Bacteria</taxon>
        <taxon>Pseudomonadati</taxon>
        <taxon>Pseudomonadota</taxon>
        <taxon>Gammaproteobacteria</taxon>
        <taxon>Pseudomonadales</taxon>
        <taxon>Ketobacteraceae</taxon>
        <taxon>Ketobacter</taxon>
    </lineage>
</organism>
<gene>
    <name evidence="2" type="ORF">Kalk_18005</name>
</gene>
<protein>
    <recommendedName>
        <fullName evidence="4">DUF481 domain-containing protein</fullName>
    </recommendedName>
</protein>
<keyword evidence="3" id="KW-1185">Reference proteome</keyword>
<dbReference type="Pfam" id="PF04338">
    <property type="entry name" value="DUF481"/>
    <property type="match status" value="1"/>
</dbReference>
<keyword evidence="1" id="KW-0732">Signal</keyword>
<feature type="signal peptide" evidence="1">
    <location>
        <begin position="1"/>
        <end position="19"/>
    </location>
</feature>
<accession>A0A2K9LPC1</accession>
<dbReference type="Proteomes" id="UP000235116">
    <property type="component" value="Chromosome"/>
</dbReference>
<name>A0A2K9LPC1_9GAMM</name>